<reference evidence="2 3" key="1">
    <citation type="submission" date="2018-01" db="EMBL/GenBank/DDBJ databases">
        <title>Bacillus asahii Genome sequencing and assembly.</title>
        <authorList>
            <person name="Jiang H."/>
            <person name="Feng Y."/>
            <person name="Zhao F."/>
            <person name="Lin X."/>
        </authorList>
    </citation>
    <scope>NUCLEOTIDE SEQUENCE [LARGE SCALE GENOMIC DNA]</scope>
    <source>
        <strain evidence="2 3">OM18</strain>
    </source>
</reference>
<dbReference type="Proteomes" id="UP000283095">
    <property type="component" value="Chromosome"/>
</dbReference>
<protein>
    <submittedName>
        <fullName evidence="2">Uncharacterized protein</fullName>
    </submittedName>
</protein>
<evidence type="ECO:0000256" key="1">
    <source>
        <dbReference type="SAM" id="MobiDB-lite"/>
    </source>
</evidence>
<feature type="compositionally biased region" description="Polar residues" evidence="1">
    <location>
        <begin position="1"/>
        <end position="11"/>
    </location>
</feature>
<name>A0A3Q9RKM6_9BACI</name>
<proteinExistence type="predicted"/>
<sequence>MTYSFSISNRGKSIRNHQKSWGQGLGDENEHGGYQKERAYAGS</sequence>
<feature type="compositionally biased region" description="Basic and acidic residues" evidence="1">
    <location>
        <begin position="28"/>
        <end position="43"/>
    </location>
</feature>
<accession>A0A3Q9RKM6</accession>
<feature type="region of interest" description="Disordered" evidence="1">
    <location>
        <begin position="1"/>
        <end position="43"/>
    </location>
</feature>
<dbReference type="EMBL" id="CP026095">
    <property type="protein sequence ID" value="AZV41457.1"/>
    <property type="molecule type" value="Genomic_DNA"/>
</dbReference>
<evidence type="ECO:0000313" key="3">
    <source>
        <dbReference type="Proteomes" id="UP000283095"/>
    </source>
</evidence>
<evidence type="ECO:0000313" key="2">
    <source>
        <dbReference type="EMBL" id="AZV41457.1"/>
    </source>
</evidence>
<dbReference type="AlphaFoldDB" id="A0A3Q9RKM6"/>
<gene>
    <name evidence="2" type="ORF">BAOM_0846</name>
</gene>
<organism evidence="2 3">
    <name type="scientific">Peribacillus asahii</name>
    <dbReference type="NCBI Taxonomy" id="228899"/>
    <lineage>
        <taxon>Bacteria</taxon>
        <taxon>Bacillati</taxon>
        <taxon>Bacillota</taxon>
        <taxon>Bacilli</taxon>
        <taxon>Bacillales</taxon>
        <taxon>Bacillaceae</taxon>
        <taxon>Peribacillus</taxon>
    </lineage>
</organism>
<dbReference type="KEGG" id="pasa:BAOM_0846"/>